<evidence type="ECO:0000313" key="2">
    <source>
        <dbReference type="EMBL" id="PIQ68399.1"/>
    </source>
</evidence>
<dbReference type="Gene3D" id="3.40.30.10">
    <property type="entry name" value="Glutaredoxin"/>
    <property type="match status" value="1"/>
</dbReference>
<dbReference type="AlphaFoldDB" id="A0A2H0KAY7"/>
<comment type="caution">
    <text evidence="2">The sequence shown here is derived from an EMBL/GenBank/DDBJ whole genome shotgun (WGS) entry which is preliminary data.</text>
</comment>
<dbReference type="Pfam" id="PF13192">
    <property type="entry name" value="Thioredoxin_3"/>
    <property type="match status" value="1"/>
</dbReference>
<name>A0A2H0KAY7_9BACT</name>
<reference evidence="2 3" key="1">
    <citation type="submission" date="2017-09" db="EMBL/GenBank/DDBJ databases">
        <title>Depth-based differentiation of microbial function through sediment-hosted aquifers and enrichment of novel symbionts in the deep terrestrial subsurface.</title>
        <authorList>
            <person name="Probst A.J."/>
            <person name="Ladd B."/>
            <person name="Jarett J.K."/>
            <person name="Geller-Mcgrath D.E."/>
            <person name="Sieber C.M."/>
            <person name="Emerson J.B."/>
            <person name="Anantharaman K."/>
            <person name="Thomas B.C."/>
            <person name="Malmstrom R."/>
            <person name="Stieglmeier M."/>
            <person name="Klingl A."/>
            <person name="Woyke T."/>
            <person name="Ryan C.M."/>
            <person name="Banfield J.F."/>
        </authorList>
    </citation>
    <scope>NUCLEOTIDE SEQUENCE [LARGE SCALE GENOMIC DNA]</scope>
    <source>
        <strain evidence="2">CG11_big_fil_rev_8_21_14_0_20_46_11</strain>
    </source>
</reference>
<dbReference type="Proteomes" id="UP000229342">
    <property type="component" value="Unassembled WGS sequence"/>
</dbReference>
<dbReference type="NCBIfam" id="TIGR00412">
    <property type="entry name" value="redox_disulf_2"/>
    <property type="match status" value="1"/>
</dbReference>
<dbReference type="SUPFAM" id="SSF52833">
    <property type="entry name" value="Thioredoxin-like"/>
    <property type="match status" value="1"/>
</dbReference>
<gene>
    <name evidence="2" type="ORF">COV91_04360</name>
</gene>
<feature type="domain" description="Thioredoxin-like fold" evidence="1">
    <location>
        <begin position="7"/>
        <end position="79"/>
    </location>
</feature>
<dbReference type="InterPro" id="IPR036249">
    <property type="entry name" value="Thioredoxin-like_sf"/>
</dbReference>
<sequence>MLMKNQSIRVLGSGCPTCKKFLKTVKKAAAELKIDAEVEYSADTTEIIKMGVMASPVLAINGRPVLTGAGHSQEDIKNALLNNLPEEK</sequence>
<protein>
    <submittedName>
        <fullName evidence="2">Thioredoxin family protein</fullName>
    </submittedName>
</protein>
<evidence type="ECO:0000313" key="3">
    <source>
        <dbReference type="Proteomes" id="UP000229342"/>
    </source>
</evidence>
<dbReference type="PANTHER" id="PTHR36450">
    <property type="entry name" value="THIOREDOXIN"/>
    <property type="match status" value="1"/>
</dbReference>
<dbReference type="InterPro" id="IPR005243">
    <property type="entry name" value="THIRX-like_proc"/>
</dbReference>
<dbReference type="InterPro" id="IPR012336">
    <property type="entry name" value="Thioredoxin-like_fold"/>
</dbReference>
<dbReference type="PANTHER" id="PTHR36450:SF1">
    <property type="entry name" value="THIOREDOXIN"/>
    <property type="match status" value="1"/>
</dbReference>
<dbReference type="EMBL" id="PCVG01000056">
    <property type="protein sequence ID" value="PIQ68399.1"/>
    <property type="molecule type" value="Genomic_DNA"/>
</dbReference>
<evidence type="ECO:0000259" key="1">
    <source>
        <dbReference type="Pfam" id="PF13192"/>
    </source>
</evidence>
<accession>A0A2H0KAY7</accession>
<organism evidence="2 3">
    <name type="scientific">Candidatus Taylorbacteria bacterium CG11_big_fil_rev_8_21_14_0_20_46_11</name>
    <dbReference type="NCBI Taxonomy" id="1975025"/>
    <lineage>
        <taxon>Bacteria</taxon>
        <taxon>Candidatus Tayloriibacteriota</taxon>
    </lineage>
</organism>
<proteinExistence type="predicted"/>